<protein>
    <submittedName>
        <fullName evidence="2">Uncharacterized protein</fullName>
    </submittedName>
</protein>
<dbReference type="EMBL" id="CADEPM010000016">
    <property type="protein sequence ID" value="CAB3411717.1"/>
    <property type="molecule type" value="Genomic_DNA"/>
</dbReference>
<feature type="compositionally biased region" description="Basic and acidic residues" evidence="1">
    <location>
        <begin position="36"/>
        <end position="48"/>
    </location>
</feature>
<gene>
    <name evidence="2" type="ORF">CBOVIS_LOCUS13092</name>
</gene>
<evidence type="ECO:0000313" key="2">
    <source>
        <dbReference type="EMBL" id="CAB3411717.1"/>
    </source>
</evidence>
<reference evidence="2 3" key="1">
    <citation type="submission" date="2020-04" db="EMBL/GenBank/DDBJ databases">
        <authorList>
            <person name="Laetsch R D."/>
            <person name="Stevens L."/>
            <person name="Kumar S."/>
            <person name="Blaxter L. M."/>
        </authorList>
    </citation>
    <scope>NUCLEOTIDE SEQUENCE [LARGE SCALE GENOMIC DNA]</scope>
</reference>
<feature type="compositionally biased region" description="Basic and acidic residues" evidence="1">
    <location>
        <begin position="66"/>
        <end position="85"/>
    </location>
</feature>
<accession>A0A8S1FCT6</accession>
<proteinExistence type="predicted"/>
<evidence type="ECO:0000256" key="1">
    <source>
        <dbReference type="SAM" id="MobiDB-lite"/>
    </source>
</evidence>
<sequence length="317" mass="35432">MESTTPITEEAMDIDIQIRENANNSVEMAKIAEVEMATEKPDDAKSFVEEMESEEANMADEEATEETEHAKETLAVKNPSEPKESDEADMADEESTETNQIAKEIPAVKNSSDTKGSEDADMIDENPTDEVDPAKGSSAITNPSEPNESGETNMTDEKPNEETEDAPEQNPSDPTESNDAVVANVEPTKTFLIEQAIARIKKEWVDENGMSNMPRTTVRCEALWDDILRRLLVVSHRINLKNRNLLSVALLDIVHVLEAIFDKILDLRTECVNLQAQDVRRHPHHNLAAEKTRWCEHLIHILDVSAPITARIVPTRD</sequence>
<feature type="compositionally biased region" description="Acidic residues" evidence="1">
    <location>
        <begin position="86"/>
        <end position="96"/>
    </location>
</feature>
<dbReference type="Proteomes" id="UP000494206">
    <property type="component" value="Unassembled WGS sequence"/>
</dbReference>
<name>A0A8S1FCT6_9PELO</name>
<feature type="compositionally biased region" description="Acidic residues" evidence="1">
    <location>
        <begin position="49"/>
        <end position="65"/>
    </location>
</feature>
<dbReference type="AlphaFoldDB" id="A0A8S1FCT6"/>
<feature type="compositionally biased region" description="Acidic residues" evidence="1">
    <location>
        <begin position="119"/>
        <end position="131"/>
    </location>
</feature>
<keyword evidence="3" id="KW-1185">Reference proteome</keyword>
<feature type="compositionally biased region" description="Polar residues" evidence="1">
    <location>
        <begin position="169"/>
        <end position="178"/>
    </location>
</feature>
<evidence type="ECO:0000313" key="3">
    <source>
        <dbReference type="Proteomes" id="UP000494206"/>
    </source>
</evidence>
<comment type="caution">
    <text evidence="2">The sequence shown here is derived from an EMBL/GenBank/DDBJ whole genome shotgun (WGS) entry which is preliminary data.</text>
</comment>
<feature type="region of interest" description="Disordered" evidence="1">
    <location>
        <begin position="36"/>
        <end position="179"/>
    </location>
</feature>
<feature type="compositionally biased region" description="Polar residues" evidence="1">
    <location>
        <begin position="138"/>
        <end position="153"/>
    </location>
</feature>
<organism evidence="2 3">
    <name type="scientific">Caenorhabditis bovis</name>
    <dbReference type="NCBI Taxonomy" id="2654633"/>
    <lineage>
        <taxon>Eukaryota</taxon>
        <taxon>Metazoa</taxon>
        <taxon>Ecdysozoa</taxon>
        <taxon>Nematoda</taxon>
        <taxon>Chromadorea</taxon>
        <taxon>Rhabditida</taxon>
        <taxon>Rhabditina</taxon>
        <taxon>Rhabditomorpha</taxon>
        <taxon>Rhabditoidea</taxon>
        <taxon>Rhabditidae</taxon>
        <taxon>Peloderinae</taxon>
        <taxon>Caenorhabditis</taxon>
    </lineage>
</organism>